<keyword evidence="3" id="KW-0460">Magnesium</keyword>
<organism evidence="5 6">
    <name type="scientific">Thauera mechernichensis</name>
    <dbReference type="NCBI Taxonomy" id="82788"/>
    <lineage>
        <taxon>Bacteria</taxon>
        <taxon>Pseudomonadati</taxon>
        <taxon>Pseudomonadota</taxon>
        <taxon>Betaproteobacteria</taxon>
        <taxon>Rhodocyclales</taxon>
        <taxon>Zoogloeaceae</taxon>
        <taxon>Thauera</taxon>
    </lineage>
</organism>
<keyword evidence="2 5" id="KW-0378">Hydrolase</keyword>
<evidence type="ECO:0000313" key="5">
    <source>
        <dbReference type="EMBL" id="MFD1264505.1"/>
    </source>
</evidence>
<accession>A0ABW3WGM3</accession>
<dbReference type="NCBIfam" id="TIGR01488">
    <property type="entry name" value="HAD-SF-IB"/>
    <property type="match status" value="1"/>
</dbReference>
<keyword evidence="1" id="KW-0479">Metal-binding</keyword>
<dbReference type="Gene3D" id="1.20.1440.100">
    <property type="entry name" value="SG protein - dephosphorylation function"/>
    <property type="match status" value="1"/>
</dbReference>
<dbReference type="Pfam" id="PF12710">
    <property type="entry name" value="HAD"/>
    <property type="match status" value="1"/>
</dbReference>
<evidence type="ECO:0000256" key="1">
    <source>
        <dbReference type="ARBA" id="ARBA00022723"/>
    </source>
</evidence>
<dbReference type="SUPFAM" id="SSF56784">
    <property type="entry name" value="HAD-like"/>
    <property type="match status" value="1"/>
</dbReference>
<dbReference type="EMBL" id="JBHTMC010000024">
    <property type="protein sequence ID" value="MFD1264505.1"/>
    <property type="molecule type" value="Genomic_DNA"/>
</dbReference>
<sequence length="258" mass="27695">MAPSTTRVQTVAEGRAQRARGEHDHEAGDREASGRSAFDLALFDLDFTLIPSDSGLRWARFMVAEGVLPGGSDEAYLNVCRSYVAGRIDIETLHAFAARTLLAVDADAIPGLQARFEAAVRAELPAAARDLVAQHLEVGELCCIVTTTNEIVARPYARAFGIPNLLASVPACEDGRFCGAYVGALCHGAGKVARVEDWLRGSAAQGGVSRPRRSIFYSDSASDLPLLEWADEAVAVRPDARLRAHAELRGWRIIDAPA</sequence>
<dbReference type="PANTHER" id="PTHR43344">
    <property type="entry name" value="PHOSPHOSERINE PHOSPHATASE"/>
    <property type="match status" value="1"/>
</dbReference>
<dbReference type="PANTHER" id="PTHR43344:SF13">
    <property type="entry name" value="PHOSPHATASE RV3661-RELATED"/>
    <property type="match status" value="1"/>
</dbReference>
<feature type="compositionally biased region" description="Basic and acidic residues" evidence="4">
    <location>
        <begin position="15"/>
        <end position="32"/>
    </location>
</feature>
<proteinExistence type="predicted"/>
<dbReference type="InterPro" id="IPR023214">
    <property type="entry name" value="HAD_sf"/>
</dbReference>
<gene>
    <name evidence="5" type="ORF">ACFQ4M_13030</name>
</gene>
<evidence type="ECO:0000256" key="2">
    <source>
        <dbReference type="ARBA" id="ARBA00022801"/>
    </source>
</evidence>
<dbReference type="Gene3D" id="3.40.50.1000">
    <property type="entry name" value="HAD superfamily/HAD-like"/>
    <property type="match status" value="1"/>
</dbReference>
<name>A0ABW3WGM3_9RHOO</name>
<dbReference type="RefSeq" id="WP_277830616.1">
    <property type="nucleotide sequence ID" value="NZ_JARQZE010000002.1"/>
</dbReference>
<comment type="caution">
    <text evidence="5">The sequence shown here is derived from an EMBL/GenBank/DDBJ whole genome shotgun (WGS) entry which is preliminary data.</text>
</comment>
<dbReference type="InterPro" id="IPR006385">
    <property type="entry name" value="HAD_hydro_SerB1"/>
</dbReference>
<protein>
    <submittedName>
        <fullName evidence="5">HAD family hydrolase</fullName>
    </submittedName>
</protein>
<feature type="region of interest" description="Disordered" evidence="4">
    <location>
        <begin position="1"/>
        <end position="32"/>
    </location>
</feature>
<dbReference type="InterPro" id="IPR036412">
    <property type="entry name" value="HAD-like_sf"/>
</dbReference>
<evidence type="ECO:0000256" key="3">
    <source>
        <dbReference type="ARBA" id="ARBA00022842"/>
    </source>
</evidence>
<dbReference type="GO" id="GO:0016787">
    <property type="term" value="F:hydrolase activity"/>
    <property type="evidence" value="ECO:0007669"/>
    <property type="project" value="UniProtKB-KW"/>
</dbReference>
<dbReference type="NCBIfam" id="TIGR01490">
    <property type="entry name" value="HAD-SF-IB-hyp1"/>
    <property type="match status" value="1"/>
</dbReference>
<dbReference type="Proteomes" id="UP001597158">
    <property type="component" value="Unassembled WGS sequence"/>
</dbReference>
<evidence type="ECO:0000256" key="4">
    <source>
        <dbReference type="SAM" id="MobiDB-lite"/>
    </source>
</evidence>
<dbReference type="InterPro" id="IPR050582">
    <property type="entry name" value="HAD-like_SerB"/>
</dbReference>
<reference evidence="6" key="1">
    <citation type="journal article" date="2019" name="Int. J. Syst. Evol. Microbiol.">
        <title>The Global Catalogue of Microorganisms (GCM) 10K type strain sequencing project: providing services to taxonomists for standard genome sequencing and annotation.</title>
        <authorList>
            <consortium name="The Broad Institute Genomics Platform"/>
            <consortium name="The Broad Institute Genome Sequencing Center for Infectious Disease"/>
            <person name="Wu L."/>
            <person name="Ma J."/>
        </authorList>
    </citation>
    <scope>NUCLEOTIDE SEQUENCE [LARGE SCALE GENOMIC DNA]</scope>
    <source>
        <strain evidence="6">CCUG 48884</strain>
    </source>
</reference>
<keyword evidence="6" id="KW-1185">Reference proteome</keyword>
<evidence type="ECO:0000313" key="6">
    <source>
        <dbReference type="Proteomes" id="UP001597158"/>
    </source>
</evidence>